<accession>A0ABW5VM18</accession>
<gene>
    <name evidence="1" type="ORF">ACFS1K_15975</name>
</gene>
<sequence length="650" mass="76179">MLKDLINFTNSLPDNFKSLGAIPKEGLHILLQVDDKGNLNTKSDNIQFGFYSKKLKDELSDVLEKCKRLQENAWCVNTNKCFDLPMKAIQSCSPICVAFKKEHIQGGVKYEANSEKGKPQIQERFSDYFDKAESMLTEDEILKKVFLNFKAFFENKSWEVVLNDIENQRDAQFQILSNKAEALKERQKSVSDKTEKESLKQQITDSQTQMASFQPLTDSDYILFYLDFPLETYKTTHGKYLGDKLFNTDKYNTDPNEEGLIYGTNDFQNGYNANMPFLMHQTATFDITGRISNLEAKALFEFSNVLPRKNLPNPLPIFIYNEEFKEKVIAVYSEKRISFTEIVKELYNVYKDDFRNYYLLNWSNTQNGIVFNDFDFVSQFQFEVGGTNNGLQIENLFNLYEDGKPKHYPINTNIFQLEEKVLKYLVQNKYHRVDYFSDFKKEDYESRDFTFLSFCKYRKAIYDYVYKSNRATIHGKQFDELVFNGIKDDLHNSSEYGIKHKLNIWYSLHKYFHKSNTKTNDNMANKLKEHQNFVAQLIEETAETALATDNDFAFAAGQVIYYLMNKSKSEDNSLRLLEPYMQKSNCRELQLTITKDLERYKHENFSRNFSKVVAFVLAHNTEENVKNLHPELLSGLFSDNQLYSNHNKND</sequence>
<evidence type="ECO:0008006" key="3">
    <source>
        <dbReference type="Google" id="ProtNLM"/>
    </source>
</evidence>
<dbReference type="Proteomes" id="UP001597532">
    <property type="component" value="Unassembled WGS sequence"/>
</dbReference>
<protein>
    <recommendedName>
        <fullName evidence="3">CRISPR-associated protein Csh1</fullName>
    </recommendedName>
</protein>
<keyword evidence="2" id="KW-1185">Reference proteome</keyword>
<organism evidence="1 2">
    <name type="scientific">Arenibacter antarcticus</name>
    <dbReference type="NCBI Taxonomy" id="2040469"/>
    <lineage>
        <taxon>Bacteria</taxon>
        <taxon>Pseudomonadati</taxon>
        <taxon>Bacteroidota</taxon>
        <taxon>Flavobacteriia</taxon>
        <taxon>Flavobacteriales</taxon>
        <taxon>Flavobacteriaceae</taxon>
        <taxon>Arenibacter</taxon>
    </lineage>
</organism>
<proteinExistence type="predicted"/>
<dbReference type="RefSeq" id="WP_251808513.1">
    <property type="nucleotide sequence ID" value="NZ_CP166679.1"/>
</dbReference>
<dbReference type="EMBL" id="JBHUOK010000033">
    <property type="protein sequence ID" value="MFD2791273.1"/>
    <property type="molecule type" value="Genomic_DNA"/>
</dbReference>
<name>A0ABW5VM18_9FLAO</name>
<evidence type="ECO:0000313" key="2">
    <source>
        <dbReference type="Proteomes" id="UP001597532"/>
    </source>
</evidence>
<evidence type="ECO:0000313" key="1">
    <source>
        <dbReference type="EMBL" id="MFD2791273.1"/>
    </source>
</evidence>
<comment type="caution">
    <text evidence="1">The sequence shown here is derived from an EMBL/GenBank/DDBJ whole genome shotgun (WGS) entry which is preliminary data.</text>
</comment>
<reference evidence="2" key="1">
    <citation type="journal article" date="2019" name="Int. J. Syst. Evol. Microbiol.">
        <title>The Global Catalogue of Microorganisms (GCM) 10K type strain sequencing project: providing services to taxonomists for standard genome sequencing and annotation.</title>
        <authorList>
            <consortium name="The Broad Institute Genomics Platform"/>
            <consortium name="The Broad Institute Genome Sequencing Center for Infectious Disease"/>
            <person name="Wu L."/>
            <person name="Ma J."/>
        </authorList>
    </citation>
    <scope>NUCLEOTIDE SEQUENCE [LARGE SCALE GENOMIC DNA]</scope>
    <source>
        <strain evidence="2">KCTC 52924</strain>
    </source>
</reference>